<evidence type="ECO:0000256" key="1">
    <source>
        <dbReference type="SAM" id="Phobius"/>
    </source>
</evidence>
<evidence type="ECO:0008006" key="4">
    <source>
        <dbReference type="Google" id="ProtNLM"/>
    </source>
</evidence>
<keyword evidence="1" id="KW-0812">Transmembrane</keyword>
<evidence type="ECO:0000313" key="3">
    <source>
        <dbReference type="Proteomes" id="UP001144805"/>
    </source>
</evidence>
<comment type="caution">
    <text evidence="2">The sequence shown here is derived from an EMBL/GenBank/DDBJ whole genome shotgun (WGS) entry which is preliminary data.</text>
</comment>
<keyword evidence="1" id="KW-1133">Transmembrane helix</keyword>
<gene>
    <name evidence="2" type="ORF">OSH07_02115</name>
</gene>
<dbReference type="RefSeq" id="WP_266336943.1">
    <property type="nucleotide sequence ID" value="NZ_JAPKNK010000001.1"/>
</dbReference>
<keyword evidence="1" id="KW-0472">Membrane</keyword>
<name>A0A9X3IKN2_9HYPH</name>
<feature type="transmembrane region" description="Helical" evidence="1">
    <location>
        <begin position="37"/>
        <end position="59"/>
    </location>
</feature>
<organism evidence="2 3">
    <name type="scientific">Kaistia nematophila</name>
    <dbReference type="NCBI Taxonomy" id="2994654"/>
    <lineage>
        <taxon>Bacteria</taxon>
        <taxon>Pseudomonadati</taxon>
        <taxon>Pseudomonadota</taxon>
        <taxon>Alphaproteobacteria</taxon>
        <taxon>Hyphomicrobiales</taxon>
        <taxon>Kaistiaceae</taxon>
        <taxon>Kaistia</taxon>
    </lineage>
</organism>
<evidence type="ECO:0000313" key="2">
    <source>
        <dbReference type="EMBL" id="MCX5567980.1"/>
    </source>
</evidence>
<dbReference type="Proteomes" id="UP001144805">
    <property type="component" value="Unassembled WGS sequence"/>
</dbReference>
<reference evidence="2" key="1">
    <citation type="submission" date="2022-11" db="EMBL/GenBank/DDBJ databases">
        <title>Biodiversity and phylogenetic relationships of bacteria.</title>
        <authorList>
            <person name="Machado R.A.R."/>
            <person name="Bhat A."/>
            <person name="Loulou A."/>
            <person name="Kallel S."/>
        </authorList>
    </citation>
    <scope>NUCLEOTIDE SEQUENCE</scope>
    <source>
        <strain evidence="2">K-TC2</strain>
    </source>
</reference>
<sequence>MHVLLVIGGGAVLLGLFLLFGRLWGGTAPDFALAAKLFIPVWALVALANLWVGVTRAGYSVKQELPILVIVFTVPAALAGVALWRVGR</sequence>
<keyword evidence="3" id="KW-1185">Reference proteome</keyword>
<feature type="transmembrane region" description="Helical" evidence="1">
    <location>
        <begin position="6"/>
        <end position="25"/>
    </location>
</feature>
<proteinExistence type="predicted"/>
<dbReference type="AlphaFoldDB" id="A0A9X3IKN2"/>
<protein>
    <recommendedName>
        <fullName evidence="4">Transmembrane protein</fullName>
    </recommendedName>
</protein>
<dbReference type="EMBL" id="JAPKNK010000001">
    <property type="protein sequence ID" value="MCX5567980.1"/>
    <property type="molecule type" value="Genomic_DNA"/>
</dbReference>
<feature type="transmembrane region" description="Helical" evidence="1">
    <location>
        <begin position="65"/>
        <end position="84"/>
    </location>
</feature>
<accession>A0A9X3IKN2</accession>